<evidence type="ECO:0008006" key="3">
    <source>
        <dbReference type="Google" id="ProtNLM"/>
    </source>
</evidence>
<evidence type="ECO:0000313" key="2">
    <source>
        <dbReference type="Proteomes" id="UP000295184"/>
    </source>
</evidence>
<evidence type="ECO:0000313" key="1">
    <source>
        <dbReference type="EMBL" id="TCL61362.1"/>
    </source>
</evidence>
<dbReference type="Proteomes" id="UP000295184">
    <property type="component" value="Unassembled WGS sequence"/>
</dbReference>
<dbReference type="InterPro" id="IPR029039">
    <property type="entry name" value="Flavoprotein-like_sf"/>
</dbReference>
<dbReference type="InterPro" id="IPR050104">
    <property type="entry name" value="FMN-dep_NADH:Q_OxRdtase_AzoR1"/>
</dbReference>
<dbReference type="GeneID" id="97381216"/>
<dbReference type="AlphaFoldDB" id="A0A4R1R7Q9"/>
<dbReference type="Gene3D" id="3.40.50.360">
    <property type="match status" value="1"/>
</dbReference>
<name>A0A4R1R7Q9_9FIRM</name>
<dbReference type="EMBL" id="SLUM01000002">
    <property type="protein sequence ID" value="TCL61362.1"/>
    <property type="molecule type" value="Genomic_DNA"/>
</dbReference>
<dbReference type="OrthoDB" id="9805976at2"/>
<dbReference type="SUPFAM" id="SSF52218">
    <property type="entry name" value="Flavoproteins"/>
    <property type="match status" value="1"/>
</dbReference>
<protein>
    <recommendedName>
        <fullName evidence="3">NADPH-dependent FMN reductase</fullName>
    </recommendedName>
</protein>
<comment type="caution">
    <text evidence="1">The sequence shown here is derived from an EMBL/GenBank/DDBJ whole genome shotgun (WGS) entry which is preliminary data.</text>
</comment>
<accession>A0A4R1R7Q9</accession>
<organism evidence="1 2">
    <name type="scientific">Allofournierella massiliensis</name>
    <dbReference type="NCBI Taxonomy" id="1650663"/>
    <lineage>
        <taxon>Bacteria</taxon>
        <taxon>Bacillati</taxon>
        <taxon>Bacillota</taxon>
        <taxon>Clostridia</taxon>
        <taxon>Eubacteriales</taxon>
        <taxon>Oscillospiraceae</taxon>
        <taxon>Allofournierella</taxon>
    </lineage>
</organism>
<dbReference type="PANTHER" id="PTHR43741:SF3">
    <property type="entry name" value="NADPH-DEPENDENT FMN REDUCTASE-LIKE DOMAIN-CONTAINING PROTEIN"/>
    <property type="match status" value="1"/>
</dbReference>
<dbReference type="RefSeq" id="WP_058966224.1">
    <property type="nucleotide sequence ID" value="NZ_CABKVM010000019.1"/>
</dbReference>
<dbReference type="STRING" id="1650663.GCA_001486665_02936"/>
<gene>
    <name evidence="1" type="ORF">EDD77_102101</name>
</gene>
<proteinExistence type="predicted"/>
<dbReference type="PANTHER" id="PTHR43741">
    <property type="entry name" value="FMN-DEPENDENT NADH-AZOREDUCTASE 1"/>
    <property type="match status" value="1"/>
</dbReference>
<reference evidence="1 2" key="1">
    <citation type="submission" date="2019-03" db="EMBL/GenBank/DDBJ databases">
        <title>Genomic Encyclopedia of Type Strains, Phase IV (KMG-IV): sequencing the most valuable type-strain genomes for metagenomic binning, comparative biology and taxonomic classification.</title>
        <authorList>
            <person name="Goeker M."/>
        </authorList>
    </citation>
    <scope>NUCLEOTIDE SEQUENCE [LARGE SCALE GENOMIC DNA]</scope>
    <source>
        <strain evidence="1 2">DSM 100451</strain>
    </source>
</reference>
<sequence length="165" mass="18296">MKTIIHDLNKADFSAFELPDENVVVFTADGQYAPCSGCFACWLKNTGFCVMDDSLKHAGALIGQSDPLIIISRLCYGGYSPGVKAVLDRAIGVSLPFFTWRGGQTHHIGRYPQRKLLRVLFYGDSTESERQTATELAERNRLNLGYKTAETLFFQNPAQIRGAIS</sequence>